<comment type="caution">
    <text evidence="2">The sequence shown here is derived from an EMBL/GenBank/DDBJ whole genome shotgun (WGS) entry which is preliminary data.</text>
</comment>
<evidence type="ECO:0000256" key="1">
    <source>
        <dbReference type="SAM" id="MobiDB-lite"/>
    </source>
</evidence>
<sequence>MPTQHERDKNNSSFDDLILHNVKHQERKEKIDDECGQTVRTGHAHSAAPGVASSPAAAAAIRRQ</sequence>
<protein>
    <submittedName>
        <fullName evidence="2">Uncharacterized protein</fullName>
    </submittedName>
</protein>
<evidence type="ECO:0000313" key="3">
    <source>
        <dbReference type="Proteomes" id="UP000789390"/>
    </source>
</evidence>
<accession>A0A8J2RG59</accession>
<dbReference type="EMBL" id="CAKKLH010000030">
    <property type="protein sequence ID" value="CAH0100037.1"/>
    <property type="molecule type" value="Genomic_DNA"/>
</dbReference>
<name>A0A8J2RG59_9CRUS</name>
<feature type="region of interest" description="Disordered" evidence="1">
    <location>
        <begin position="42"/>
        <end position="64"/>
    </location>
</feature>
<dbReference type="AlphaFoldDB" id="A0A8J2RG59"/>
<keyword evidence="3" id="KW-1185">Reference proteome</keyword>
<feature type="compositionally biased region" description="Low complexity" evidence="1">
    <location>
        <begin position="44"/>
        <end position="64"/>
    </location>
</feature>
<dbReference type="Proteomes" id="UP000789390">
    <property type="component" value="Unassembled WGS sequence"/>
</dbReference>
<gene>
    <name evidence="2" type="ORF">DGAL_LOCUS2210</name>
</gene>
<reference evidence="2" key="1">
    <citation type="submission" date="2021-11" db="EMBL/GenBank/DDBJ databases">
        <authorList>
            <person name="Schell T."/>
        </authorList>
    </citation>
    <scope>NUCLEOTIDE SEQUENCE</scope>
    <source>
        <strain evidence="2">M5</strain>
    </source>
</reference>
<proteinExistence type="predicted"/>
<evidence type="ECO:0000313" key="2">
    <source>
        <dbReference type="EMBL" id="CAH0100037.1"/>
    </source>
</evidence>
<organism evidence="2 3">
    <name type="scientific">Daphnia galeata</name>
    <dbReference type="NCBI Taxonomy" id="27404"/>
    <lineage>
        <taxon>Eukaryota</taxon>
        <taxon>Metazoa</taxon>
        <taxon>Ecdysozoa</taxon>
        <taxon>Arthropoda</taxon>
        <taxon>Crustacea</taxon>
        <taxon>Branchiopoda</taxon>
        <taxon>Diplostraca</taxon>
        <taxon>Cladocera</taxon>
        <taxon>Anomopoda</taxon>
        <taxon>Daphniidae</taxon>
        <taxon>Daphnia</taxon>
    </lineage>
</organism>